<comment type="cofactor">
    <cofactor evidence="1">
        <name>Mg(2+)</name>
        <dbReference type="ChEBI" id="CHEBI:18420"/>
    </cofactor>
</comment>
<dbReference type="AlphaFoldDB" id="A0A2N6VMP9"/>
<evidence type="ECO:0000256" key="4">
    <source>
        <dbReference type="PIRSR" id="PIRSR015582-1"/>
    </source>
</evidence>
<evidence type="ECO:0000256" key="3">
    <source>
        <dbReference type="ARBA" id="ARBA00022842"/>
    </source>
</evidence>
<reference evidence="7 8" key="1">
    <citation type="submission" date="2017-09" db="EMBL/GenBank/DDBJ databases">
        <title>Bacterial strain isolated from the female urinary microbiota.</title>
        <authorList>
            <person name="Thomas-White K."/>
            <person name="Kumar N."/>
            <person name="Forster S."/>
            <person name="Putonti C."/>
            <person name="Lawley T."/>
            <person name="Wolfe A.J."/>
        </authorList>
    </citation>
    <scope>NUCLEOTIDE SEQUENCE [LARGE SCALE GENOMIC DNA]</scope>
    <source>
        <strain evidence="7 8">UMB1301</strain>
    </source>
</reference>
<comment type="caution">
    <text evidence="7">The sequence shown here is derived from an EMBL/GenBank/DDBJ whole genome shotgun (WGS) entry which is preliminary data.</text>
</comment>
<dbReference type="Proteomes" id="UP000235598">
    <property type="component" value="Unassembled WGS sequence"/>
</dbReference>
<proteinExistence type="predicted"/>
<feature type="binding site" evidence="5">
    <location>
        <position position="118"/>
    </location>
    <ligand>
        <name>Mg(2+)</name>
        <dbReference type="ChEBI" id="CHEBI:18420"/>
    </ligand>
</feature>
<evidence type="ECO:0000256" key="1">
    <source>
        <dbReference type="ARBA" id="ARBA00001946"/>
    </source>
</evidence>
<sequence>MATTVKPAWLFVPGDRNDRYTKAAERSDVVIVDLEDAVSPAHKADARKAFLEFQNSDEALDPTKTVVRINPVGSEWFHSDLKLLSELPGSGYSVMLPKVEDTEALEHIRGLKVYALIETVKGVVNVDTIAAHEGVTGLMWGAEDLFASLGGGHSRTAAGDYRAPAVYTRARVLMAAKAHGKLAIDSVWTDIDNLDDLGVEADDAVNCGFDAKALIHPKHVEVVRDAFRPSGEQLEWARGVIQAASNADAGAWTYQGQMIDEPLLQQARNILARA</sequence>
<dbReference type="RefSeq" id="WP_102238430.1">
    <property type="nucleotide sequence ID" value="NZ_PNHK01000002.1"/>
</dbReference>
<dbReference type="InterPro" id="IPR005000">
    <property type="entry name" value="Aldolase/citrate-lyase_domain"/>
</dbReference>
<evidence type="ECO:0000256" key="2">
    <source>
        <dbReference type="ARBA" id="ARBA00022723"/>
    </source>
</evidence>
<dbReference type="PANTHER" id="PTHR32308">
    <property type="entry name" value="LYASE BETA SUBUNIT, PUTATIVE (AFU_ORTHOLOGUE AFUA_4G13030)-RELATED"/>
    <property type="match status" value="1"/>
</dbReference>
<dbReference type="InterPro" id="IPR015813">
    <property type="entry name" value="Pyrv/PenolPyrv_kinase-like_dom"/>
</dbReference>
<evidence type="ECO:0000256" key="5">
    <source>
        <dbReference type="PIRSR" id="PIRSR015582-2"/>
    </source>
</evidence>
<dbReference type="EMBL" id="PNHK01000002">
    <property type="protein sequence ID" value="PMD05396.1"/>
    <property type="molecule type" value="Genomic_DNA"/>
</dbReference>
<name>A0A2N6VMP9_9MICO</name>
<dbReference type="Pfam" id="PF03328">
    <property type="entry name" value="HpcH_HpaI"/>
    <property type="match status" value="1"/>
</dbReference>
<feature type="binding site" evidence="5">
    <location>
        <position position="144"/>
    </location>
    <ligand>
        <name>Mg(2+)</name>
        <dbReference type="ChEBI" id="CHEBI:18420"/>
    </ligand>
</feature>
<evidence type="ECO:0000313" key="8">
    <source>
        <dbReference type="Proteomes" id="UP000235598"/>
    </source>
</evidence>
<dbReference type="InterPro" id="IPR040442">
    <property type="entry name" value="Pyrv_kinase-like_dom_sf"/>
</dbReference>
<organism evidence="7 8">
    <name type="scientific">Brevibacterium paucivorans</name>
    <dbReference type="NCBI Taxonomy" id="170994"/>
    <lineage>
        <taxon>Bacteria</taxon>
        <taxon>Bacillati</taxon>
        <taxon>Actinomycetota</taxon>
        <taxon>Actinomycetes</taxon>
        <taxon>Micrococcales</taxon>
        <taxon>Brevibacteriaceae</taxon>
        <taxon>Brevibacterium</taxon>
    </lineage>
</organism>
<dbReference type="PANTHER" id="PTHR32308:SF10">
    <property type="entry name" value="CITRATE LYASE SUBUNIT BETA"/>
    <property type="match status" value="1"/>
</dbReference>
<dbReference type="SUPFAM" id="SSF51621">
    <property type="entry name" value="Phosphoenolpyruvate/pyruvate domain"/>
    <property type="match status" value="1"/>
</dbReference>
<dbReference type="Gene3D" id="3.20.20.60">
    <property type="entry name" value="Phosphoenolpyruvate-binding domains"/>
    <property type="match status" value="1"/>
</dbReference>
<dbReference type="OrthoDB" id="5172636at2"/>
<dbReference type="GO" id="GO:0000287">
    <property type="term" value="F:magnesium ion binding"/>
    <property type="evidence" value="ECO:0007669"/>
    <property type="project" value="TreeGrafter"/>
</dbReference>
<keyword evidence="2 5" id="KW-0479">Metal-binding</keyword>
<keyword evidence="3 5" id="KW-0460">Magnesium</keyword>
<dbReference type="GO" id="GO:0016829">
    <property type="term" value="F:lyase activity"/>
    <property type="evidence" value="ECO:0007669"/>
    <property type="project" value="UniProtKB-KW"/>
</dbReference>
<evidence type="ECO:0000313" key="7">
    <source>
        <dbReference type="EMBL" id="PMD05396.1"/>
    </source>
</evidence>
<feature type="binding site" evidence="4">
    <location>
        <position position="118"/>
    </location>
    <ligand>
        <name>substrate</name>
    </ligand>
</feature>
<protein>
    <submittedName>
        <fullName evidence="7">CoA ester lyase</fullName>
    </submittedName>
</protein>
<dbReference type="InterPro" id="IPR011206">
    <property type="entry name" value="Citrate_lyase_beta/mcl1/mcl2"/>
</dbReference>
<keyword evidence="7" id="KW-0456">Lyase</keyword>
<gene>
    <name evidence="7" type="ORF">CJ199_05095</name>
</gene>
<feature type="domain" description="HpcH/HpaI aldolase/citrate lyase" evidence="6">
    <location>
        <begin position="10"/>
        <end position="217"/>
    </location>
</feature>
<feature type="binding site" evidence="4">
    <location>
        <position position="68"/>
    </location>
    <ligand>
        <name>substrate</name>
    </ligand>
</feature>
<evidence type="ECO:0000259" key="6">
    <source>
        <dbReference type="Pfam" id="PF03328"/>
    </source>
</evidence>
<dbReference type="GO" id="GO:0006107">
    <property type="term" value="P:oxaloacetate metabolic process"/>
    <property type="evidence" value="ECO:0007669"/>
    <property type="project" value="TreeGrafter"/>
</dbReference>
<accession>A0A2N6VMP9</accession>
<dbReference type="PIRSF" id="PIRSF015582">
    <property type="entry name" value="Cit_lyase_B"/>
    <property type="match status" value="1"/>
</dbReference>